<dbReference type="SMART" id="SM00060">
    <property type="entry name" value="FN3"/>
    <property type="match status" value="1"/>
</dbReference>
<protein>
    <submittedName>
        <fullName evidence="3">PKD domain-containing protein</fullName>
    </submittedName>
</protein>
<dbReference type="InterPro" id="IPR003961">
    <property type="entry name" value="FN3_dom"/>
</dbReference>
<reference evidence="3 4" key="1">
    <citation type="submission" date="2024-09" db="EMBL/GenBank/DDBJ databases">
        <authorList>
            <person name="D'Angelo T."/>
        </authorList>
    </citation>
    <scope>NUCLEOTIDE SEQUENCE [LARGE SCALE GENOMIC DNA]</scope>
    <source>
        <strain evidence="3">SAG AM-320-E07</strain>
    </source>
</reference>
<dbReference type="SUPFAM" id="SSF49299">
    <property type="entry name" value="PKD domain"/>
    <property type="match status" value="2"/>
</dbReference>
<organism evidence="3 4">
    <name type="scientific">Eiseniibacteriota bacterium</name>
    <dbReference type="NCBI Taxonomy" id="2212470"/>
    <lineage>
        <taxon>Bacteria</taxon>
        <taxon>Candidatus Eiseniibacteriota</taxon>
    </lineage>
</organism>
<feature type="signal peptide" evidence="1">
    <location>
        <begin position="1"/>
        <end position="24"/>
    </location>
</feature>
<evidence type="ECO:0000313" key="3">
    <source>
        <dbReference type="EMBL" id="MFC1572800.1"/>
    </source>
</evidence>
<dbReference type="Pfam" id="PF18911">
    <property type="entry name" value="PKD_4"/>
    <property type="match status" value="1"/>
</dbReference>
<dbReference type="InterPro" id="IPR036116">
    <property type="entry name" value="FN3_sf"/>
</dbReference>
<dbReference type="PROSITE" id="PS50093">
    <property type="entry name" value="PKD"/>
    <property type="match status" value="2"/>
</dbReference>
<gene>
    <name evidence="3" type="ORF">ACFL6M_04295</name>
</gene>
<dbReference type="InterPro" id="IPR013783">
    <property type="entry name" value="Ig-like_fold"/>
</dbReference>
<feature type="domain" description="PKD" evidence="2">
    <location>
        <begin position="150"/>
        <end position="236"/>
    </location>
</feature>
<keyword evidence="4" id="KW-1185">Reference proteome</keyword>
<comment type="caution">
    <text evidence="3">The sequence shown here is derived from an EMBL/GenBank/DDBJ whole genome shotgun (WGS) entry which is preliminary data.</text>
</comment>
<proteinExistence type="predicted"/>
<dbReference type="SUPFAM" id="SSF49265">
    <property type="entry name" value="Fibronectin type III"/>
    <property type="match status" value="1"/>
</dbReference>
<dbReference type="InterPro" id="IPR000601">
    <property type="entry name" value="PKD_dom"/>
</dbReference>
<dbReference type="Pfam" id="PF00801">
    <property type="entry name" value="PKD"/>
    <property type="match status" value="1"/>
</dbReference>
<dbReference type="CDD" id="cd00063">
    <property type="entry name" value="FN3"/>
    <property type="match status" value="1"/>
</dbReference>
<dbReference type="InterPro" id="IPR035986">
    <property type="entry name" value="PKD_dom_sf"/>
</dbReference>
<feature type="chain" id="PRO_5047145237" evidence="1">
    <location>
        <begin position="25"/>
        <end position="510"/>
    </location>
</feature>
<dbReference type="Gene3D" id="2.60.40.10">
    <property type="entry name" value="Immunoglobulins"/>
    <property type="match status" value="3"/>
</dbReference>
<dbReference type="CDD" id="cd00146">
    <property type="entry name" value="PKD"/>
    <property type="match status" value="2"/>
</dbReference>
<dbReference type="Proteomes" id="UP001593833">
    <property type="component" value="Unassembled WGS sequence"/>
</dbReference>
<dbReference type="EMBL" id="JBHPKH010000040">
    <property type="protein sequence ID" value="MFC1572800.1"/>
    <property type="molecule type" value="Genomic_DNA"/>
</dbReference>
<name>A0ABV6YKF5_UNCEI</name>
<keyword evidence="1" id="KW-0732">Signal</keyword>
<accession>A0ABV6YKF5</accession>
<evidence type="ECO:0000259" key="2">
    <source>
        <dbReference type="PROSITE" id="PS50093"/>
    </source>
</evidence>
<evidence type="ECO:0000313" key="4">
    <source>
        <dbReference type="Proteomes" id="UP001593833"/>
    </source>
</evidence>
<sequence>MRSALMSMGSIVLVLLFCLLPGCCDDCEEPTCPDTSRPVAVGDLSATTTKDSTVMLTWTAPGDDGDEGDAAEYDIRQAVNPSTTADWWDASVAVANIPIPRTAGAVETLMVEHLFPDSTYWFALKAADEVPNWSLLSNVAAAKAKIDEKPVACFEVSPNPGPMNTEFAFDASCSSDREDSLKDLLYQWDWEGDGIFDMEIEGDPTATHVFDDPGAFNVVLRVTDTDGGKDADTLEVVQRLHACFEVSPNPGPMDTEFVFDASCTSDREDLLQELLYLWDWNADGIFDVGIDGDPTATHSFAAPGTYSVVLRITDSRGWSDSDTLEVVQRRFYARTTPQNLLINLKLAYDERNVSEYDSLLPPDFKFILAPDDQHLGEEFDRQDEISLHTNMFEADMVQELELDFQLGSLTLDEDRTTESDSLWTITITNVDLYLFGVTPQMPDTPQGYEMQDGMERFWFRKSGWSYLDGNPIWKIAEWEELYFPTNSLARLRGPLPVEYDTWGSIKGMFR</sequence>
<dbReference type="InterPro" id="IPR022409">
    <property type="entry name" value="PKD/Chitinase_dom"/>
</dbReference>
<dbReference type="SMART" id="SM00089">
    <property type="entry name" value="PKD"/>
    <property type="match status" value="2"/>
</dbReference>
<evidence type="ECO:0000256" key="1">
    <source>
        <dbReference type="SAM" id="SignalP"/>
    </source>
</evidence>
<feature type="domain" description="PKD" evidence="2">
    <location>
        <begin position="240"/>
        <end position="326"/>
    </location>
</feature>